<dbReference type="EMBL" id="BAABGJ010000076">
    <property type="protein sequence ID" value="GAA4352126.1"/>
    <property type="molecule type" value="Genomic_DNA"/>
</dbReference>
<feature type="chain" id="PRO_5045237294" description="DUF5329 domain-containing protein" evidence="1">
    <location>
        <begin position="25"/>
        <end position="129"/>
    </location>
</feature>
<name>A0ABP8I603_9BURK</name>
<reference evidence="3" key="1">
    <citation type="journal article" date="2019" name="Int. J. Syst. Evol. Microbiol.">
        <title>The Global Catalogue of Microorganisms (GCM) 10K type strain sequencing project: providing services to taxonomists for standard genome sequencing and annotation.</title>
        <authorList>
            <consortium name="The Broad Institute Genomics Platform"/>
            <consortium name="The Broad Institute Genome Sequencing Center for Infectious Disease"/>
            <person name="Wu L."/>
            <person name="Ma J."/>
        </authorList>
    </citation>
    <scope>NUCLEOTIDE SEQUENCE [LARGE SCALE GENOMIC DNA]</scope>
    <source>
        <strain evidence="3">JCM 17804</strain>
    </source>
</reference>
<protein>
    <recommendedName>
        <fullName evidence="4">DUF5329 domain-containing protein</fullName>
    </recommendedName>
</protein>
<dbReference type="InterPro" id="IPR035242">
    <property type="entry name" value="DUF5329"/>
</dbReference>
<proteinExistence type="predicted"/>
<dbReference type="Pfam" id="PF17263">
    <property type="entry name" value="DUF5329"/>
    <property type="match status" value="1"/>
</dbReference>
<dbReference type="RefSeq" id="WP_345540236.1">
    <property type="nucleotide sequence ID" value="NZ_BAABGJ010000076.1"/>
</dbReference>
<evidence type="ECO:0000256" key="1">
    <source>
        <dbReference type="SAM" id="SignalP"/>
    </source>
</evidence>
<sequence length="129" mass="14874">MHRRHCLRLAALALGPVLVPAARATPSEDEHRLITALIARVRGMHEMKFVRNGEPHDAAEAAEHLEAKYKHFRKEIVTAEDFIELCATRSEVTRKPYMVQLGNNNPLEARAFMLRELRTMRQRQSRHQG</sequence>
<evidence type="ECO:0000313" key="2">
    <source>
        <dbReference type="EMBL" id="GAA4352126.1"/>
    </source>
</evidence>
<feature type="signal peptide" evidence="1">
    <location>
        <begin position="1"/>
        <end position="24"/>
    </location>
</feature>
<evidence type="ECO:0008006" key="4">
    <source>
        <dbReference type="Google" id="ProtNLM"/>
    </source>
</evidence>
<gene>
    <name evidence="2" type="ORF">GCM10023165_40910</name>
</gene>
<evidence type="ECO:0000313" key="3">
    <source>
        <dbReference type="Proteomes" id="UP001500975"/>
    </source>
</evidence>
<dbReference type="Proteomes" id="UP001500975">
    <property type="component" value="Unassembled WGS sequence"/>
</dbReference>
<comment type="caution">
    <text evidence="2">The sequence shown here is derived from an EMBL/GenBank/DDBJ whole genome shotgun (WGS) entry which is preliminary data.</text>
</comment>
<accession>A0ABP8I603</accession>
<keyword evidence="1" id="KW-0732">Signal</keyword>
<keyword evidence="3" id="KW-1185">Reference proteome</keyword>
<organism evidence="2 3">
    <name type="scientific">Variovorax defluvii</name>
    <dbReference type="NCBI Taxonomy" id="913761"/>
    <lineage>
        <taxon>Bacteria</taxon>
        <taxon>Pseudomonadati</taxon>
        <taxon>Pseudomonadota</taxon>
        <taxon>Betaproteobacteria</taxon>
        <taxon>Burkholderiales</taxon>
        <taxon>Comamonadaceae</taxon>
        <taxon>Variovorax</taxon>
    </lineage>
</organism>